<protein>
    <submittedName>
        <fullName evidence="1">SUKH-4 family immunity protein</fullName>
    </submittedName>
</protein>
<dbReference type="Pfam" id="PF14435">
    <property type="entry name" value="SUKH-4"/>
    <property type="match status" value="1"/>
</dbReference>
<keyword evidence="2" id="KW-1185">Reference proteome</keyword>
<sequence length="239" mass="27214">MKNRLSILLAILLGATACNQRSRDHKQSIEVITDPKKAMLTPVEFRKQWLIEPKDSLVSYTAEELQASFFGLPTKQFLKEAGLPASAPPFLSFNEKLYSPVLQNVKQYYKLQGEDFASYYVIGSEGGGDVICIDTKNQDQVIILSSDHIHTVDNEEEQDYHPQFVPVMFMNSSIHQLAQCLLVYRNFVSRIRAEHNGESFVEITPSADALAKLAEELAAVDLQSIKEKSFWWYQIQEHK</sequence>
<dbReference type="EMBL" id="JAUKPO010000004">
    <property type="protein sequence ID" value="MDO1446343.1"/>
    <property type="molecule type" value="Genomic_DNA"/>
</dbReference>
<gene>
    <name evidence="1" type="ORF">Q0590_08780</name>
</gene>
<name>A0ABT8R2M4_9BACT</name>
<dbReference type="PROSITE" id="PS51257">
    <property type="entry name" value="PROKAR_LIPOPROTEIN"/>
    <property type="match status" value="1"/>
</dbReference>
<dbReference type="Proteomes" id="UP001168528">
    <property type="component" value="Unassembled WGS sequence"/>
</dbReference>
<organism evidence="1 2">
    <name type="scientific">Rhodocytophaga aerolata</name>
    <dbReference type="NCBI Taxonomy" id="455078"/>
    <lineage>
        <taxon>Bacteria</taxon>
        <taxon>Pseudomonadati</taxon>
        <taxon>Bacteroidota</taxon>
        <taxon>Cytophagia</taxon>
        <taxon>Cytophagales</taxon>
        <taxon>Rhodocytophagaceae</taxon>
        <taxon>Rhodocytophaga</taxon>
    </lineage>
</organism>
<dbReference type="RefSeq" id="WP_302037149.1">
    <property type="nucleotide sequence ID" value="NZ_JAUKPO010000004.1"/>
</dbReference>
<evidence type="ECO:0000313" key="1">
    <source>
        <dbReference type="EMBL" id="MDO1446343.1"/>
    </source>
</evidence>
<reference evidence="1" key="1">
    <citation type="submission" date="2023-07" db="EMBL/GenBank/DDBJ databases">
        <title>The genome sequence of Rhodocytophaga aerolata KACC 12507.</title>
        <authorList>
            <person name="Zhang X."/>
        </authorList>
    </citation>
    <scope>NUCLEOTIDE SEQUENCE</scope>
    <source>
        <strain evidence="1">KACC 12507</strain>
    </source>
</reference>
<dbReference type="InterPro" id="IPR025851">
    <property type="entry name" value="SUKH-4"/>
</dbReference>
<comment type="caution">
    <text evidence="1">The sequence shown here is derived from an EMBL/GenBank/DDBJ whole genome shotgun (WGS) entry which is preliminary data.</text>
</comment>
<evidence type="ECO:0000313" key="2">
    <source>
        <dbReference type="Proteomes" id="UP001168528"/>
    </source>
</evidence>
<proteinExistence type="predicted"/>
<accession>A0ABT8R2M4</accession>